<dbReference type="STRING" id="134849.SAMN05443668_107347"/>
<dbReference type="AlphaFoldDB" id="A0A1M7TY25"/>
<dbReference type="EMBL" id="FRCS01000007">
    <property type="protein sequence ID" value="SHN75646.1"/>
    <property type="molecule type" value="Genomic_DNA"/>
</dbReference>
<name>A0A1M7TY25_9ACTN</name>
<evidence type="ECO:0000313" key="2">
    <source>
        <dbReference type="Proteomes" id="UP000184440"/>
    </source>
</evidence>
<protein>
    <submittedName>
        <fullName evidence="1">Uncharacterized protein</fullName>
    </submittedName>
</protein>
<dbReference type="Proteomes" id="UP000184440">
    <property type="component" value="Unassembled WGS sequence"/>
</dbReference>
<keyword evidence="2" id="KW-1185">Reference proteome</keyword>
<proteinExistence type="predicted"/>
<evidence type="ECO:0000313" key="1">
    <source>
        <dbReference type="EMBL" id="SHN75646.1"/>
    </source>
</evidence>
<gene>
    <name evidence="1" type="ORF">SAMN05443668_107347</name>
</gene>
<reference evidence="1 2" key="1">
    <citation type="submission" date="2016-11" db="EMBL/GenBank/DDBJ databases">
        <authorList>
            <person name="Jaros S."/>
            <person name="Januszkiewicz K."/>
            <person name="Wedrychowicz H."/>
        </authorList>
    </citation>
    <scope>NUCLEOTIDE SEQUENCE [LARGE SCALE GENOMIC DNA]</scope>
    <source>
        <strain evidence="1 2">DSM 46144</strain>
    </source>
</reference>
<sequence length="98" mass="10213">MTGDAGALGGLAIIAFRCVNEIEKVLVRADAARRPEAECPVEVALVAITGPAGSRVRSAGFPHRTLYRLTASGRALEPLLVELYRTGAALLDQAGVPS</sequence>
<organism evidence="1 2">
    <name type="scientific">Cryptosporangium aurantiacum</name>
    <dbReference type="NCBI Taxonomy" id="134849"/>
    <lineage>
        <taxon>Bacteria</taxon>
        <taxon>Bacillati</taxon>
        <taxon>Actinomycetota</taxon>
        <taxon>Actinomycetes</taxon>
        <taxon>Cryptosporangiales</taxon>
        <taxon>Cryptosporangiaceae</taxon>
        <taxon>Cryptosporangium</taxon>
    </lineage>
</organism>
<accession>A0A1M7TY25</accession>